<dbReference type="KEGG" id="als:DJ013_10325"/>
<evidence type="ECO:0000256" key="3">
    <source>
        <dbReference type="ARBA" id="ARBA00022729"/>
    </source>
</evidence>
<dbReference type="EMBL" id="CP029480">
    <property type="protein sequence ID" value="AWV98543.1"/>
    <property type="molecule type" value="Genomic_DNA"/>
</dbReference>
<evidence type="ECO:0000313" key="8">
    <source>
        <dbReference type="EMBL" id="AWV98543.1"/>
    </source>
</evidence>
<gene>
    <name evidence="8" type="ORF">DJ013_10325</name>
</gene>
<keyword evidence="5" id="KW-0998">Cell outer membrane</keyword>
<evidence type="ECO:0000256" key="5">
    <source>
        <dbReference type="ARBA" id="ARBA00023237"/>
    </source>
</evidence>
<reference evidence="8 9" key="1">
    <citation type="submission" date="2018-05" db="EMBL/GenBank/DDBJ databases">
        <title>Complete genome sequence of Arcticibacterium luteifluviistationis SM1504T, a cytophagaceae bacterium isolated from Arctic surface seawater.</title>
        <authorList>
            <person name="Li Y."/>
            <person name="Qin Q.-L."/>
        </authorList>
    </citation>
    <scope>NUCLEOTIDE SEQUENCE [LARGE SCALE GENOMIC DNA]</scope>
    <source>
        <strain evidence="8 9">SM1504</strain>
    </source>
</reference>
<dbReference type="Pfam" id="PF07980">
    <property type="entry name" value="SusD_RagB"/>
    <property type="match status" value="1"/>
</dbReference>
<dbReference type="PROSITE" id="PS51257">
    <property type="entry name" value="PROKAR_LIPOPROTEIN"/>
    <property type="match status" value="1"/>
</dbReference>
<evidence type="ECO:0000256" key="1">
    <source>
        <dbReference type="ARBA" id="ARBA00004442"/>
    </source>
</evidence>
<dbReference type="RefSeq" id="WP_111371736.1">
    <property type="nucleotide sequence ID" value="NZ_CP029480.1"/>
</dbReference>
<evidence type="ECO:0000256" key="2">
    <source>
        <dbReference type="ARBA" id="ARBA00006275"/>
    </source>
</evidence>
<comment type="subcellular location">
    <subcellularLocation>
        <location evidence="1">Cell outer membrane</location>
    </subcellularLocation>
</comment>
<name>A0A2Z4GC89_9BACT</name>
<dbReference type="InterPro" id="IPR012944">
    <property type="entry name" value="SusD_RagB_dom"/>
</dbReference>
<dbReference type="InterPro" id="IPR033985">
    <property type="entry name" value="SusD-like_N"/>
</dbReference>
<dbReference type="Proteomes" id="UP000249873">
    <property type="component" value="Chromosome"/>
</dbReference>
<dbReference type="OrthoDB" id="5694214at2"/>
<evidence type="ECO:0000313" key="9">
    <source>
        <dbReference type="Proteomes" id="UP000249873"/>
    </source>
</evidence>
<protein>
    <submittedName>
        <fullName evidence="8">RagB/SusD family nutrient uptake outer membrane protein</fullName>
    </submittedName>
</protein>
<feature type="domain" description="RagB/SusD" evidence="6">
    <location>
        <begin position="292"/>
        <end position="565"/>
    </location>
</feature>
<dbReference type="InterPro" id="IPR011990">
    <property type="entry name" value="TPR-like_helical_dom_sf"/>
</dbReference>
<proteinExistence type="inferred from homology"/>
<keyword evidence="9" id="KW-1185">Reference proteome</keyword>
<evidence type="ECO:0000256" key="4">
    <source>
        <dbReference type="ARBA" id="ARBA00023136"/>
    </source>
</evidence>
<dbReference type="Gene3D" id="1.25.40.390">
    <property type="match status" value="1"/>
</dbReference>
<dbReference type="SUPFAM" id="SSF48452">
    <property type="entry name" value="TPR-like"/>
    <property type="match status" value="1"/>
</dbReference>
<dbReference type="Pfam" id="PF14322">
    <property type="entry name" value="SusD-like_3"/>
    <property type="match status" value="1"/>
</dbReference>
<sequence>MKNKKIIIPLLALGLSALTTISCKEDYLDIVPTDRVSDASILNDSTLFESYVINRYLGVRLTNKEGDGNVPGFGRGFEYALWSSLTDESIYNNDDNTWFIQQGQLSPENTGIAGTFWGRSYRSIRECNYALTNISEVGMSESYEKILTAELRFIRAFRYHDLIRNYGQVVLMGDKVSQLGEDFSDPAFYEKASLDEGLAYVTAELDAAAADLPAQNSGNWKEGRATKGAALALNARLKLYAASPLYTGGQNDAQKWQEAAQAAKAVMDMQQYSLYQGGYGQLFLTPNSNVETIFARYYNINSRHTALEIANGPNGYDGWAGNVPLQNLVDDYEMMDGSDFSWDNPEQAAAPYENRDPRFYETVLYNGADYRDRQVETFIPGGRDSKDGPANWNTTKSGYYLRKFVDESLPIQNPWNVAGTQNWTYFRYAEVLLNYAEAQNEAVGPDATVYDAVNSIRSRTGVEMPDLPTGLSQSEMRERIRRERRIELAFEEHRYYDVRRWMTADVVENKPAYGIEIIKAEDGSLTYNRMVSLQGKSFSTQHYWLPIPRAEILASNSQLQQNPGYN</sequence>
<dbReference type="GO" id="GO:0009279">
    <property type="term" value="C:cell outer membrane"/>
    <property type="evidence" value="ECO:0007669"/>
    <property type="project" value="UniProtKB-SubCell"/>
</dbReference>
<accession>A0A2Z4GC89</accession>
<keyword evidence="4" id="KW-0472">Membrane</keyword>
<dbReference type="AlphaFoldDB" id="A0A2Z4GC89"/>
<evidence type="ECO:0000259" key="7">
    <source>
        <dbReference type="Pfam" id="PF14322"/>
    </source>
</evidence>
<organism evidence="8 9">
    <name type="scientific">Arcticibacterium luteifluviistationis</name>
    <dbReference type="NCBI Taxonomy" id="1784714"/>
    <lineage>
        <taxon>Bacteria</taxon>
        <taxon>Pseudomonadati</taxon>
        <taxon>Bacteroidota</taxon>
        <taxon>Cytophagia</taxon>
        <taxon>Cytophagales</taxon>
        <taxon>Leadbetterellaceae</taxon>
        <taxon>Arcticibacterium</taxon>
    </lineage>
</organism>
<feature type="domain" description="SusD-like N-terminal" evidence="7">
    <location>
        <begin position="92"/>
        <end position="239"/>
    </location>
</feature>
<evidence type="ECO:0000259" key="6">
    <source>
        <dbReference type="Pfam" id="PF07980"/>
    </source>
</evidence>
<keyword evidence="3" id="KW-0732">Signal</keyword>
<comment type="similarity">
    <text evidence="2">Belongs to the SusD family.</text>
</comment>